<dbReference type="EMBL" id="JAJUBC010000019">
    <property type="protein sequence ID" value="MDD1794672.1"/>
    <property type="molecule type" value="Genomic_DNA"/>
</dbReference>
<keyword evidence="3" id="KW-1185">Reference proteome</keyword>
<dbReference type="Gene3D" id="3.90.25.10">
    <property type="entry name" value="UDP-galactose 4-epimerase, domain 1"/>
    <property type="match status" value="1"/>
</dbReference>
<accession>A0ABT5R329</accession>
<dbReference type="InterPro" id="IPR050177">
    <property type="entry name" value="Lipid_A_modif_metabolic_enz"/>
</dbReference>
<evidence type="ECO:0000313" key="3">
    <source>
        <dbReference type="Proteomes" id="UP001149400"/>
    </source>
</evidence>
<dbReference type="Pfam" id="PF01370">
    <property type="entry name" value="Epimerase"/>
    <property type="match status" value="1"/>
</dbReference>
<sequence length="314" mass="33650">MASYLVTGGCGFIGSHLVESLLADGHHVRVVDDLSTGSRDNVPRHCELRVADICQPGVLEDAMKEVDGCFHLAAIASVECSNQRWVETHEVNLTGSIRTFEAARVAKTPVVYASSAAVYGDNADMPLAERAVLRPLTAYGADKLGSELHARVASVVHGVPTTGLRFFNVFGPRQDPKSPYSGVISIFADKVLEQQPLTIYGDGEQTRDFIYVADVVRFLRAAMKDVSVTPEVFNVCRGDALSVNQLATILMSLTGSPVEVNYSPARRGDIRTSIGSPARGAKDLSIVAQTSVTQGLRELLTFLANGSNSQRSAG</sequence>
<organism evidence="2 3">
    <name type="scientific">Enterovibrio gelatinilyticus</name>
    <dbReference type="NCBI Taxonomy" id="2899819"/>
    <lineage>
        <taxon>Bacteria</taxon>
        <taxon>Pseudomonadati</taxon>
        <taxon>Pseudomonadota</taxon>
        <taxon>Gammaproteobacteria</taxon>
        <taxon>Vibrionales</taxon>
        <taxon>Vibrionaceae</taxon>
        <taxon>Enterovibrio</taxon>
    </lineage>
</organism>
<dbReference type="SUPFAM" id="SSF51735">
    <property type="entry name" value="NAD(P)-binding Rossmann-fold domains"/>
    <property type="match status" value="1"/>
</dbReference>
<evidence type="ECO:0000313" key="2">
    <source>
        <dbReference type="EMBL" id="MDD1794672.1"/>
    </source>
</evidence>
<dbReference type="PANTHER" id="PTHR43245">
    <property type="entry name" value="BIFUNCTIONAL POLYMYXIN RESISTANCE PROTEIN ARNA"/>
    <property type="match status" value="1"/>
</dbReference>
<proteinExistence type="predicted"/>
<evidence type="ECO:0000259" key="1">
    <source>
        <dbReference type="Pfam" id="PF01370"/>
    </source>
</evidence>
<dbReference type="InterPro" id="IPR036291">
    <property type="entry name" value="NAD(P)-bd_dom_sf"/>
</dbReference>
<dbReference type="RefSeq" id="WP_274165496.1">
    <property type="nucleotide sequence ID" value="NZ_JAJUBC010000019.1"/>
</dbReference>
<gene>
    <name evidence="2" type="ORF">LRP50_16175</name>
</gene>
<reference evidence="2" key="1">
    <citation type="submission" date="2021-12" db="EMBL/GenBank/DDBJ databases">
        <title>Enterovibrio ZSDZ35 sp. nov. and Enterovibrio ZSDZ42 sp. nov., isolated from coastal seawater in Qingdao.</title>
        <authorList>
            <person name="Zhang P."/>
        </authorList>
    </citation>
    <scope>NUCLEOTIDE SEQUENCE</scope>
    <source>
        <strain evidence="2">ZSDZ42</strain>
    </source>
</reference>
<feature type="domain" description="NAD-dependent epimerase/dehydratase" evidence="1">
    <location>
        <begin position="5"/>
        <end position="236"/>
    </location>
</feature>
<dbReference type="Proteomes" id="UP001149400">
    <property type="component" value="Unassembled WGS sequence"/>
</dbReference>
<name>A0ABT5R329_9GAMM</name>
<dbReference type="PANTHER" id="PTHR43245:SF13">
    <property type="entry name" value="UDP-D-APIOSE_UDP-D-XYLOSE SYNTHASE 2"/>
    <property type="match status" value="1"/>
</dbReference>
<dbReference type="Gene3D" id="3.40.50.720">
    <property type="entry name" value="NAD(P)-binding Rossmann-like Domain"/>
    <property type="match status" value="1"/>
</dbReference>
<dbReference type="InterPro" id="IPR001509">
    <property type="entry name" value="Epimerase_deHydtase"/>
</dbReference>
<protein>
    <submittedName>
        <fullName evidence="2">NAD-dependent epimerase/dehydratase family protein</fullName>
    </submittedName>
</protein>
<comment type="caution">
    <text evidence="2">The sequence shown here is derived from an EMBL/GenBank/DDBJ whole genome shotgun (WGS) entry which is preliminary data.</text>
</comment>